<name>I1YLN2_METFJ</name>
<sequence>MADDFNQQEYIKKLIVGGVDPDKAKEIASRTAYHQTKSAKAGLRPIGEAITLPGIPEPEAPALPDTTNANQNTTEANDAAPAVKGEAMSDKKPGRKKGATDALASKVDEARQAALLKHTKQEIRDAQLSLFDIAPWGDHMRALPNDYARSALFTVRNKRVPRAALQSEPIYSIGNDVNITYTGVELRAEDDELVWQQVMEYSKRSPIGDPISFTFYELCKDLGWSINGRYYKKAEECLSRLQASAMQFESKRIGRLESLSLISRFRVLDRGKRNSRCQVMIDEEMVVLFAGDYYSRFIWDKYRKLSPTARRMFDYFASHKEPFPLKLETFRLMCGSESTRAKKWREQVGAACEELKESGLVADAWVSADSLGCRRS</sequence>
<gene>
    <name evidence="2" type="ordered locus">Q7C_2705</name>
</gene>
<reference evidence="2 3" key="1">
    <citation type="journal article" date="2012" name="J. Bacteriol.">
        <title>Complete genome sequences of Methylophaga sp. strain JAM1 and Methylophaga sp. strain JAM7.</title>
        <authorList>
            <person name="Villeneuve C."/>
            <person name="Martineau C."/>
            <person name="Mauffrey F."/>
            <person name="Villemur R."/>
        </authorList>
    </citation>
    <scope>NUCLEOTIDE SEQUENCE [LARGE SCALE GENOMIC DNA]</scope>
    <source>
        <strain evidence="2 3">JAM7</strain>
        <plasmid evidence="3">pJAM7</plasmid>
    </source>
</reference>
<geneLocation type="plasmid" evidence="3">
    <name>pJAM7</name>
</geneLocation>
<feature type="region of interest" description="Disordered" evidence="1">
    <location>
        <begin position="50"/>
        <end position="102"/>
    </location>
</feature>
<feature type="compositionally biased region" description="Low complexity" evidence="1">
    <location>
        <begin position="66"/>
        <end position="80"/>
    </location>
</feature>
<dbReference type="Proteomes" id="UP000009145">
    <property type="component" value="Plasmid pJAM7"/>
</dbReference>
<dbReference type="HOGENOM" id="CLU_062408_1_0_6"/>
<accession>I1YLN2</accession>
<evidence type="ECO:0000313" key="3">
    <source>
        <dbReference type="Proteomes" id="UP000009145"/>
    </source>
</evidence>
<dbReference type="AlphaFoldDB" id="I1YLN2"/>
<dbReference type="RefSeq" id="WP_008929949.1">
    <property type="nucleotide sequence ID" value="NC_017858.1"/>
</dbReference>
<dbReference type="EMBL" id="CP003381">
    <property type="protein sequence ID" value="AFJ03825.1"/>
    <property type="molecule type" value="Genomic_DNA"/>
</dbReference>
<dbReference type="InterPro" id="IPR010751">
    <property type="entry name" value="TrfA"/>
</dbReference>
<keyword evidence="3" id="KW-1185">Reference proteome</keyword>
<keyword evidence="2" id="KW-0614">Plasmid</keyword>
<evidence type="ECO:0000256" key="1">
    <source>
        <dbReference type="SAM" id="MobiDB-lite"/>
    </source>
</evidence>
<proteinExistence type="predicted"/>
<evidence type="ECO:0000313" key="2">
    <source>
        <dbReference type="EMBL" id="AFJ03825.1"/>
    </source>
</evidence>
<protein>
    <submittedName>
        <fullName evidence="2">TrfA2</fullName>
    </submittedName>
</protein>
<dbReference type="PATRIC" id="fig|754477.3.peg.2659"/>
<dbReference type="OrthoDB" id="8481003at2"/>
<dbReference type="KEGG" id="mec:Q7C_2705"/>
<organism evidence="2 3">
    <name type="scientific">Methylophaga frappieri (strain ATCC BAA-2434 / DSM 25690 / JAM7)</name>
    <dbReference type="NCBI Taxonomy" id="754477"/>
    <lineage>
        <taxon>Bacteria</taxon>
        <taxon>Pseudomonadati</taxon>
        <taxon>Pseudomonadota</taxon>
        <taxon>Gammaproteobacteria</taxon>
        <taxon>Thiotrichales</taxon>
        <taxon>Piscirickettsiaceae</taxon>
        <taxon>Methylophaga</taxon>
    </lineage>
</organism>
<dbReference type="Pfam" id="PF07042">
    <property type="entry name" value="TrfA"/>
    <property type="match status" value="1"/>
</dbReference>